<dbReference type="Gene3D" id="2.60.120.10">
    <property type="entry name" value="Jelly Rolls"/>
    <property type="match status" value="1"/>
</dbReference>
<sequence length="290" mass="32973">MRCMSHIPYGYGYPNAGSFRSAEQNTEDILEGIKKKDSAIQIFSQLVDVAPDESYKSEIRQALENEKRHLDHFKNLYTSFTGEQPEYEREEANFRTFEEGLRAGYDQGVEEFEKYQKAYMENQGNQLGDVFYRACHDKAVTTNRIVALSRGEGRIVIKDYGGQPFVLDIEEATTQNRTFRTALWTGDHLQVTLMSIAVGDDIGLELHPDVDQFLRIEEGQGLVQMGDTKDQLNFQQQVSDDFAIMVPAGKWHNLTNTGQQPLKLYSIYAPPEHPFGTVHKTKADAMAAEE</sequence>
<dbReference type="CDD" id="cd02223">
    <property type="entry name" value="cupin_Bh2720-like"/>
    <property type="match status" value="1"/>
</dbReference>
<reference evidence="3" key="1">
    <citation type="submission" date="2016-10" db="EMBL/GenBank/DDBJ databases">
        <authorList>
            <person name="Varghese N."/>
            <person name="Submissions S."/>
        </authorList>
    </citation>
    <scope>NUCLEOTIDE SEQUENCE [LARGE SCALE GENOMIC DNA]</scope>
    <source>
        <strain evidence="3">CGMCC 1.3703</strain>
    </source>
</reference>
<dbReference type="PANTHER" id="PTHR43346:SF1">
    <property type="entry name" value="QUERCETIN 2,3-DIOXYGENASE-RELATED"/>
    <property type="match status" value="1"/>
</dbReference>
<dbReference type="InterPro" id="IPR052538">
    <property type="entry name" value="Flavonoid_dioxygenase-like"/>
</dbReference>
<feature type="domain" description="Cupin type-2" evidence="1">
    <location>
        <begin position="193"/>
        <end position="268"/>
    </location>
</feature>
<dbReference type="PANTHER" id="PTHR43346">
    <property type="entry name" value="LIGAND BINDING DOMAIN PROTEIN, PUTATIVE (AFU_ORTHOLOGUE AFUA_6G14370)-RELATED"/>
    <property type="match status" value="1"/>
</dbReference>
<dbReference type="SUPFAM" id="SSF47240">
    <property type="entry name" value="Ferritin-like"/>
    <property type="match status" value="1"/>
</dbReference>
<dbReference type="InterPro" id="IPR009078">
    <property type="entry name" value="Ferritin-like_SF"/>
</dbReference>
<dbReference type="InterPro" id="IPR013096">
    <property type="entry name" value="Cupin_2"/>
</dbReference>
<dbReference type="EMBL" id="FNIZ01000007">
    <property type="protein sequence ID" value="SDO67579.1"/>
    <property type="molecule type" value="Genomic_DNA"/>
</dbReference>
<dbReference type="Pfam" id="PF07883">
    <property type="entry name" value="Cupin_2"/>
    <property type="match status" value="1"/>
</dbReference>
<evidence type="ECO:0000313" key="2">
    <source>
        <dbReference type="EMBL" id="SDO67579.1"/>
    </source>
</evidence>
<dbReference type="GO" id="GO:0016853">
    <property type="term" value="F:isomerase activity"/>
    <property type="evidence" value="ECO:0007669"/>
    <property type="project" value="UniProtKB-KW"/>
</dbReference>
<name>A0A1H0LHD0_HALAD</name>
<keyword evidence="2" id="KW-0413">Isomerase</keyword>
<dbReference type="STRING" id="240303.SAMN05421677_10724"/>
<dbReference type="SUPFAM" id="SSF51182">
    <property type="entry name" value="RmlC-like cupins"/>
    <property type="match status" value="1"/>
</dbReference>
<evidence type="ECO:0000313" key="3">
    <source>
        <dbReference type="Proteomes" id="UP000198860"/>
    </source>
</evidence>
<proteinExistence type="predicted"/>
<accession>A0A1H0LHD0</accession>
<gene>
    <name evidence="2" type="ORF">SAMN05421677_10724</name>
</gene>
<dbReference type="InterPro" id="IPR014710">
    <property type="entry name" value="RmlC-like_jellyroll"/>
</dbReference>
<keyword evidence="3" id="KW-1185">Reference proteome</keyword>
<dbReference type="InterPro" id="IPR011051">
    <property type="entry name" value="RmlC_Cupin_sf"/>
</dbReference>
<dbReference type="AlphaFoldDB" id="A0A1H0LHD0"/>
<evidence type="ECO:0000259" key="1">
    <source>
        <dbReference type="Pfam" id="PF07883"/>
    </source>
</evidence>
<protein>
    <submittedName>
        <fullName evidence="2">Mannose-6-phosphate isomerase, cupin superfamily</fullName>
    </submittedName>
</protein>
<organism evidence="2 3">
    <name type="scientific">Halobacillus aidingensis</name>
    <dbReference type="NCBI Taxonomy" id="240303"/>
    <lineage>
        <taxon>Bacteria</taxon>
        <taxon>Bacillati</taxon>
        <taxon>Bacillota</taxon>
        <taxon>Bacilli</taxon>
        <taxon>Bacillales</taxon>
        <taxon>Bacillaceae</taxon>
        <taxon>Halobacillus</taxon>
    </lineage>
</organism>
<dbReference type="Proteomes" id="UP000198860">
    <property type="component" value="Unassembled WGS sequence"/>
</dbReference>